<organism evidence="2 3">
    <name type="scientific">Candidatus Spyradosoma merdigallinarum</name>
    <dbReference type="NCBI Taxonomy" id="2840950"/>
    <lineage>
        <taxon>Bacteria</taxon>
        <taxon>Pseudomonadati</taxon>
        <taxon>Verrucomicrobiota</taxon>
        <taxon>Opitutia</taxon>
        <taxon>Opitutia incertae sedis</taxon>
        <taxon>Candidatus Spyradosoma</taxon>
    </lineage>
</organism>
<reference evidence="2" key="2">
    <citation type="journal article" date="2021" name="PeerJ">
        <title>Extensive microbial diversity within the chicken gut microbiome revealed by metagenomics and culture.</title>
        <authorList>
            <person name="Gilroy R."/>
            <person name="Ravi A."/>
            <person name="Getino M."/>
            <person name="Pursley I."/>
            <person name="Horton D.L."/>
            <person name="Alikhan N.F."/>
            <person name="Baker D."/>
            <person name="Gharbi K."/>
            <person name="Hall N."/>
            <person name="Watson M."/>
            <person name="Adriaenssens E.M."/>
            <person name="Foster-Nyarko E."/>
            <person name="Jarju S."/>
            <person name="Secka A."/>
            <person name="Antonio M."/>
            <person name="Oren A."/>
            <person name="Chaudhuri R.R."/>
            <person name="La Ragione R."/>
            <person name="Hildebrand F."/>
            <person name="Pallen M.J."/>
        </authorList>
    </citation>
    <scope>NUCLEOTIDE SEQUENCE</scope>
    <source>
        <strain evidence="2">10669</strain>
    </source>
</reference>
<dbReference type="AlphaFoldDB" id="A0A9D1NJX2"/>
<protein>
    <submittedName>
        <fullName evidence="2">Uncharacterized protein</fullName>
    </submittedName>
</protein>
<evidence type="ECO:0000313" key="2">
    <source>
        <dbReference type="EMBL" id="HIV03813.1"/>
    </source>
</evidence>
<evidence type="ECO:0000256" key="1">
    <source>
        <dbReference type="SAM" id="MobiDB-lite"/>
    </source>
</evidence>
<accession>A0A9D1NJX2</accession>
<name>A0A9D1NJX2_9BACT</name>
<gene>
    <name evidence="2" type="ORF">IAC75_01520</name>
</gene>
<proteinExistence type="predicted"/>
<evidence type="ECO:0000313" key="3">
    <source>
        <dbReference type="Proteomes" id="UP000886812"/>
    </source>
</evidence>
<feature type="compositionally biased region" description="Basic residues" evidence="1">
    <location>
        <begin position="186"/>
        <end position="198"/>
    </location>
</feature>
<dbReference type="Proteomes" id="UP000886812">
    <property type="component" value="Unassembled WGS sequence"/>
</dbReference>
<reference evidence="2" key="1">
    <citation type="submission" date="2020-10" db="EMBL/GenBank/DDBJ databases">
        <authorList>
            <person name="Gilroy R."/>
        </authorList>
    </citation>
    <scope>NUCLEOTIDE SEQUENCE</scope>
    <source>
        <strain evidence="2">10669</strain>
    </source>
</reference>
<comment type="caution">
    <text evidence="2">The sequence shown here is derived from an EMBL/GenBank/DDBJ whole genome shotgun (WGS) entry which is preliminary data.</text>
</comment>
<dbReference type="EMBL" id="DVOG01000041">
    <property type="protein sequence ID" value="HIV03813.1"/>
    <property type="molecule type" value="Genomic_DNA"/>
</dbReference>
<sequence length="238" mass="26678">MRLLEKFASGINRLSFDERALHRRHFISVEKHVQHGTVEMPLDFVRVVFRAAFVFRQRPSRLSANGFQLFAGQSEQARAVARREVEALRGIDERSDDGGIFLLSGDGPLESAPRIVFPKIKSLAQPLEAFRAFLLFAGANNAIGIRAGAAVKTVQRMQSRGSEALRRKRRRGESTRRLPVWSFSSRRGRRRRDRRKPFEKKGCPAGRGYARAAFAFLKSGEDGAAFFSSGKSPCRNGG</sequence>
<feature type="region of interest" description="Disordered" evidence="1">
    <location>
        <begin position="157"/>
        <end position="203"/>
    </location>
</feature>